<organism evidence="9 10">
    <name type="scientific">Saltatorellus ferox</name>
    <dbReference type="NCBI Taxonomy" id="2528018"/>
    <lineage>
        <taxon>Bacteria</taxon>
        <taxon>Pseudomonadati</taxon>
        <taxon>Planctomycetota</taxon>
        <taxon>Planctomycetia</taxon>
        <taxon>Planctomycetia incertae sedis</taxon>
        <taxon>Saltatorellus</taxon>
    </lineage>
</organism>
<gene>
    <name evidence="9" type="primary">sigW_17</name>
    <name evidence="9" type="ORF">Poly30_36750</name>
</gene>
<evidence type="ECO:0000256" key="5">
    <source>
        <dbReference type="ARBA" id="ARBA00023163"/>
    </source>
</evidence>
<dbReference type="SUPFAM" id="SSF88946">
    <property type="entry name" value="Sigma2 domain of RNA polymerase sigma factors"/>
    <property type="match status" value="1"/>
</dbReference>
<dbReference type="Gene3D" id="2.60.40.1120">
    <property type="entry name" value="Carboxypeptidase-like, regulatory domain"/>
    <property type="match status" value="1"/>
</dbReference>
<evidence type="ECO:0000256" key="4">
    <source>
        <dbReference type="ARBA" id="ARBA00023125"/>
    </source>
</evidence>
<dbReference type="Pfam" id="PF08281">
    <property type="entry name" value="Sigma70_r4_2"/>
    <property type="match status" value="1"/>
</dbReference>
<evidence type="ECO:0000256" key="3">
    <source>
        <dbReference type="ARBA" id="ARBA00023082"/>
    </source>
</evidence>
<feature type="domain" description="RNA polymerase sigma factor 70 region 4 type 2" evidence="8">
    <location>
        <begin position="106"/>
        <end position="158"/>
    </location>
</feature>
<dbReference type="SUPFAM" id="SSF49464">
    <property type="entry name" value="Carboxypeptidase regulatory domain-like"/>
    <property type="match status" value="1"/>
</dbReference>
<dbReference type="GO" id="GO:0006352">
    <property type="term" value="P:DNA-templated transcription initiation"/>
    <property type="evidence" value="ECO:0007669"/>
    <property type="project" value="InterPro"/>
</dbReference>
<dbReference type="EMBL" id="CP036434">
    <property type="protein sequence ID" value="QDV08139.1"/>
    <property type="molecule type" value="Genomic_DNA"/>
</dbReference>
<dbReference type="OrthoDB" id="279040at2"/>
<sequence>MPNPRPDPDALLAFAPGLQSLAASLVGPEHAEDLLQDTWVRALERPPAAQQPLGPWLVRVLSNLAISSHRRRARQEDQQWILLEASVDTLRCPSPEERSVEFEAAERLMRAVDKLDDLPRTIISLRYLRGLPSGRIGTLLDLPASTVRWHLQNAIAAMRVSLAKEARDHSEGWVACLLPLVRLADRSSRAKAGASAAIWPAMGPVILASVMASLIGILASVFSGRPAPEALARLSGGPLAQNRAGPSQEVKPIEGASLAAISPLASSREIALAPEGFRGEAAVPLAPGGSSDAHAWTVPGWNDPDPEVVELQICFRITDPDHAPLSGAEVSFRGARGGVSVSDADGRLELRLRAPRSALGLADGDGAIQLEAPGYASRRMTLPHWLGSDMALGNWTLVKSRSLGGVVVDADGQPIPGASLRSGQVGDPLGPVSATTDGKGCFTLDDVARSEVNVAAHADGFVSGSIRVEADDTGDLKLRLEREVDVPTLAVLVLDPAGSSVPHAIVSLCGPGEEQRFFLADKNGELRVPLPGWTQSAGSVGDVIAHDAVLEFAPAFHASLSLDGQRRTLQLDVGRAMTFCVEGPGGAPVDGFQWFQPESIQHPSRIVRSGEVTGSHELVMAIAAGDSAGHSESGLIVFAEGFAPERLAFCDVKPKSARVKVALCPLEMMDVQVLHGGKPVPNATVAIVRTNASPTGLAQPATEAKRPQERTLTTDEQGRFSVPRTAFLAFTLRISADGLAPWLYQHPGLGLPIDLDTVQMKPGGTLVGVAPRRSEGEEASGKPTLLTLVATNAAGESQQVDVTPGSTFQLYGLSAGRWILRWPSGSAAVGRSEPSPEEIEVEIFADRLSFIGDGASHPWGPSSSALWK</sequence>
<dbReference type="InterPro" id="IPR007627">
    <property type="entry name" value="RNA_pol_sigma70_r2"/>
</dbReference>
<keyword evidence="2" id="KW-0805">Transcription regulation</keyword>
<dbReference type="InterPro" id="IPR014284">
    <property type="entry name" value="RNA_pol_sigma-70_dom"/>
</dbReference>
<evidence type="ECO:0000313" key="10">
    <source>
        <dbReference type="Proteomes" id="UP000320390"/>
    </source>
</evidence>
<dbReference type="InterPro" id="IPR013324">
    <property type="entry name" value="RNA_pol_sigma_r3/r4-like"/>
</dbReference>
<dbReference type="AlphaFoldDB" id="A0A518EVL6"/>
<dbReference type="RefSeq" id="WP_145200280.1">
    <property type="nucleotide sequence ID" value="NZ_CP036434.1"/>
</dbReference>
<keyword evidence="10" id="KW-1185">Reference proteome</keyword>
<keyword evidence="4" id="KW-0238">DNA-binding</keyword>
<dbReference type="PANTHER" id="PTHR43133">
    <property type="entry name" value="RNA POLYMERASE ECF-TYPE SIGMA FACTO"/>
    <property type="match status" value="1"/>
</dbReference>
<dbReference type="Gene3D" id="1.10.1740.10">
    <property type="match status" value="1"/>
</dbReference>
<proteinExistence type="inferred from homology"/>
<dbReference type="GO" id="GO:0003677">
    <property type="term" value="F:DNA binding"/>
    <property type="evidence" value="ECO:0007669"/>
    <property type="project" value="UniProtKB-KW"/>
</dbReference>
<feature type="region of interest" description="Disordered" evidence="6">
    <location>
        <begin position="696"/>
        <end position="716"/>
    </location>
</feature>
<evidence type="ECO:0000256" key="1">
    <source>
        <dbReference type="ARBA" id="ARBA00010641"/>
    </source>
</evidence>
<dbReference type="InterPro" id="IPR013784">
    <property type="entry name" value="Carb-bd-like_fold"/>
</dbReference>
<reference evidence="9 10" key="1">
    <citation type="submission" date="2019-02" db="EMBL/GenBank/DDBJ databases">
        <title>Deep-cultivation of Planctomycetes and their phenomic and genomic characterization uncovers novel biology.</title>
        <authorList>
            <person name="Wiegand S."/>
            <person name="Jogler M."/>
            <person name="Boedeker C."/>
            <person name="Pinto D."/>
            <person name="Vollmers J."/>
            <person name="Rivas-Marin E."/>
            <person name="Kohn T."/>
            <person name="Peeters S.H."/>
            <person name="Heuer A."/>
            <person name="Rast P."/>
            <person name="Oberbeckmann S."/>
            <person name="Bunk B."/>
            <person name="Jeske O."/>
            <person name="Meyerdierks A."/>
            <person name="Storesund J.E."/>
            <person name="Kallscheuer N."/>
            <person name="Luecker S."/>
            <person name="Lage O.M."/>
            <person name="Pohl T."/>
            <person name="Merkel B.J."/>
            <person name="Hornburger P."/>
            <person name="Mueller R.-W."/>
            <person name="Bruemmer F."/>
            <person name="Labrenz M."/>
            <person name="Spormann A.M."/>
            <person name="Op den Camp H."/>
            <person name="Overmann J."/>
            <person name="Amann R."/>
            <person name="Jetten M.S.M."/>
            <person name="Mascher T."/>
            <person name="Medema M.H."/>
            <person name="Devos D.P."/>
            <person name="Kaster A.-K."/>
            <person name="Ovreas L."/>
            <person name="Rohde M."/>
            <person name="Galperin M.Y."/>
            <person name="Jogler C."/>
        </authorList>
    </citation>
    <scope>NUCLEOTIDE SEQUENCE [LARGE SCALE GENOMIC DNA]</scope>
    <source>
        <strain evidence="9 10">Poly30</strain>
    </source>
</reference>
<dbReference type="InterPro" id="IPR013325">
    <property type="entry name" value="RNA_pol_sigma_r2"/>
</dbReference>
<evidence type="ECO:0000256" key="2">
    <source>
        <dbReference type="ARBA" id="ARBA00023015"/>
    </source>
</evidence>
<dbReference type="CDD" id="cd06171">
    <property type="entry name" value="Sigma70_r4"/>
    <property type="match status" value="1"/>
</dbReference>
<keyword evidence="3" id="KW-0731">Sigma factor</keyword>
<dbReference type="PANTHER" id="PTHR43133:SF52">
    <property type="entry name" value="ECF RNA POLYMERASE SIGMA FACTOR SIGL"/>
    <property type="match status" value="1"/>
</dbReference>
<evidence type="ECO:0000256" key="6">
    <source>
        <dbReference type="SAM" id="MobiDB-lite"/>
    </source>
</evidence>
<dbReference type="GO" id="GO:0016987">
    <property type="term" value="F:sigma factor activity"/>
    <property type="evidence" value="ECO:0007669"/>
    <property type="project" value="UniProtKB-KW"/>
</dbReference>
<keyword evidence="5" id="KW-0804">Transcription</keyword>
<dbReference type="NCBIfam" id="TIGR02937">
    <property type="entry name" value="sigma70-ECF"/>
    <property type="match status" value="1"/>
</dbReference>
<dbReference type="InterPro" id="IPR039425">
    <property type="entry name" value="RNA_pol_sigma-70-like"/>
</dbReference>
<protein>
    <submittedName>
        <fullName evidence="9">ECF RNA polymerase sigma factor SigW</fullName>
    </submittedName>
</protein>
<evidence type="ECO:0000259" key="7">
    <source>
        <dbReference type="Pfam" id="PF04542"/>
    </source>
</evidence>
<dbReference type="Proteomes" id="UP000320390">
    <property type="component" value="Chromosome"/>
</dbReference>
<dbReference type="InterPro" id="IPR013249">
    <property type="entry name" value="RNA_pol_sigma70_r4_t2"/>
</dbReference>
<dbReference type="SUPFAM" id="SSF49452">
    <property type="entry name" value="Starch-binding domain-like"/>
    <property type="match status" value="1"/>
</dbReference>
<dbReference type="Pfam" id="PF13620">
    <property type="entry name" value="CarboxypepD_reg"/>
    <property type="match status" value="1"/>
</dbReference>
<feature type="domain" description="RNA polymerase sigma-70 region 2" evidence="7">
    <location>
        <begin position="14"/>
        <end position="74"/>
    </location>
</feature>
<dbReference type="Pfam" id="PF04542">
    <property type="entry name" value="Sigma70_r2"/>
    <property type="match status" value="1"/>
</dbReference>
<dbReference type="SUPFAM" id="SSF88659">
    <property type="entry name" value="Sigma3 and sigma4 domains of RNA polymerase sigma factors"/>
    <property type="match status" value="1"/>
</dbReference>
<dbReference type="Gene3D" id="1.10.10.10">
    <property type="entry name" value="Winged helix-like DNA-binding domain superfamily/Winged helix DNA-binding domain"/>
    <property type="match status" value="1"/>
</dbReference>
<comment type="similarity">
    <text evidence="1">Belongs to the sigma-70 factor family. ECF subfamily.</text>
</comment>
<dbReference type="GO" id="GO:0030246">
    <property type="term" value="F:carbohydrate binding"/>
    <property type="evidence" value="ECO:0007669"/>
    <property type="project" value="InterPro"/>
</dbReference>
<name>A0A518EVL6_9BACT</name>
<evidence type="ECO:0000313" key="9">
    <source>
        <dbReference type="EMBL" id="QDV08139.1"/>
    </source>
</evidence>
<accession>A0A518EVL6</accession>
<evidence type="ECO:0000259" key="8">
    <source>
        <dbReference type="Pfam" id="PF08281"/>
    </source>
</evidence>
<dbReference type="InterPro" id="IPR008969">
    <property type="entry name" value="CarboxyPept-like_regulatory"/>
</dbReference>
<feature type="compositionally biased region" description="Basic and acidic residues" evidence="6">
    <location>
        <begin position="703"/>
        <end position="716"/>
    </location>
</feature>
<dbReference type="InterPro" id="IPR036388">
    <property type="entry name" value="WH-like_DNA-bd_sf"/>
</dbReference>